<keyword evidence="1" id="KW-0812">Transmembrane</keyword>
<protein>
    <submittedName>
        <fullName evidence="2">2-hydroxy-palmitic acid dioxygenase MPO1</fullName>
    </submittedName>
</protein>
<dbReference type="InterPro" id="IPR009305">
    <property type="entry name" value="Mpo1-like"/>
</dbReference>
<reference evidence="2" key="1">
    <citation type="journal article" date="2017" name="Nat. Genet.">
        <title>Contrasting evolutionary genome dynamics between domesticated and wild yeasts.</title>
        <authorList>
            <person name="Yue J.X."/>
            <person name="Li J."/>
            <person name="Aigrain L."/>
            <person name="Hallin J."/>
            <person name="Persson K."/>
            <person name="Oliver K."/>
            <person name="Bergstrom A."/>
            <person name="Coupland P."/>
            <person name="Warringer J."/>
            <person name="Lagomarsino M.C."/>
            <person name="Fischer G."/>
            <person name="Durbin R."/>
            <person name="Liti G."/>
        </authorList>
    </citation>
    <scope>NUCLEOTIDE SEQUENCE</scope>
    <source>
        <strain evidence="2">CBS432</strain>
    </source>
</reference>
<accession>A0A8B8URP6</accession>
<dbReference type="RefSeq" id="XP_033766346.1">
    <property type="nucleotide sequence ID" value="XM_033910455.1"/>
</dbReference>
<feature type="transmembrane region" description="Helical" evidence="1">
    <location>
        <begin position="130"/>
        <end position="150"/>
    </location>
</feature>
<name>A0A8B8URP6_SACPA</name>
<keyword evidence="1" id="KW-0472">Membrane</keyword>
<reference evidence="2" key="2">
    <citation type="submission" date="2020-01" db="EMBL/GenBank/DDBJ databases">
        <title>Population-level Yeast Reference Genomes.</title>
        <authorList>
            <person name="Yue J.-X."/>
        </authorList>
    </citation>
    <scope>NUCLEOTIDE SEQUENCE</scope>
    <source>
        <strain evidence="2">CBS432</strain>
    </source>
</reference>
<feature type="transmembrane region" description="Helical" evidence="1">
    <location>
        <begin position="101"/>
        <end position="118"/>
    </location>
</feature>
<dbReference type="GO" id="GO:0016020">
    <property type="term" value="C:membrane"/>
    <property type="evidence" value="ECO:0007669"/>
    <property type="project" value="GOC"/>
</dbReference>
<gene>
    <name evidence="2" type="primary">MPO1</name>
    <name evidence="2" type="ORF">SPAR_G02240</name>
</gene>
<dbReference type="VEuPathDB" id="FungiDB:SPAR_G02240"/>
<dbReference type="Pfam" id="PF06127">
    <property type="entry name" value="Mpo1-like"/>
    <property type="match status" value="1"/>
</dbReference>
<feature type="transmembrane region" description="Helical" evidence="1">
    <location>
        <begin position="71"/>
        <end position="89"/>
    </location>
</feature>
<dbReference type="GeneID" id="54630618"/>
<keyword evidence="1" id="KW-1133">Transmembrane helix</keyword>
<dbReference type="AlphaFoldDB" id="A0A8B8URP6"/>
<dbReference type="PANTHER" id="PTHR28026:SF9">
    <property type="entry name" value="2-HYDROXY-PALMITIC ACID DIOXYGENASE MPO1"/>
    <property type="match status" value="1"/>
</dbReference>
<dbReference type="KEGG" id="spao:SPAR_G02240"/>
<evidence type="ECO:0000256" key="1">
    <source>
        <dbReference type="SAM" id="Phobius"/>
    </source>
</evidence>
<dbReference type="GO" id="GO:0005783">
    <property type="term" value="C:endoplasmic reticulum"/>
    <property type="evidence" value="ECO:0007669"/>
    <property type="project" value="TreeGrafter"/>
</dbReference>
<evidence type="ECO:0000313" key="2">
    <source>
        <dbReference type="RefSeq" id="XP_033766346.1"/>
    </source>
</evidence>
<organism evidence="2">
    <name type="scientific">Saccharomyces paradoxus</name>
    <name type="common">Yeast</name>
    <name type="synonym">Saccharomyces douglasii</name>
    <dbReference type="NCBI Taxonomy" id="27291"/>
    <lineage>
        <taxon>Eukaryota</taxon>
        <taxon>Fungi</taxon>
        <taxon>Dikarya</taxon>
        <taxon>Ascomycota</taxon>
        <taxon>Saccharomycotina</taxon>
        <taxon>Saccharomycetes</taxon>
        <taxon>Saccharomycetales</taxon>
        <taxon>Saccharomycetaceae</taxon>
        <taxon>Saccharomyces</taxon>
    </lineage>
</organism>
<reference evidence="2" key="3">
    <citation type="submission" date="2025-07" db="EMBL/GenBank/DDBJ databases">
        <authorList>
            <consortium name="NCBI Genome Project"/>
        </authorList>
    </citation>
    <scope>NUCLEOTIDE SEQUENCE</scope>
    <source>
        <strain evidence="2">CBS432</strain>
    </source>
</reference>
<dbReference type="OrthoDB" id="2124888at2759"/>
<keyword evidence="2" id="KW-0560">Oxidoreductase</keyword>
<dbReference type="GO" id="GO:0046521">
    <property type="term" value="P:sphingoid catabolic process"/>
    <property type="evidence" value="ECO:0007669"/>
    <property type="project" value="TreeGrafter"/>
</dbReference>
<sequence length="174" mass="20143">MGEGLLDLRSQLGFYKFYHHNPRNVLIHSIFVPTILFSGCCMLHRVKIYQGISLTAVLSVSFSIFYCLLYFPTGLLAGVLLLLLNLALIDRRVDLTFKQELSLFVIGWIFQFVGHGVFEKKRPALVDNLVQSLVLAPYFIMFEFLFKLGFMPRLKATLEHDLEIKQRNSRKQKQ</sequence>
<dbReference type="PANTHER" id="PTHR28026">
    <property type="entry name" value="DUF962 DOMAIN PROTEIN (AFU_ORTHOLOGUE AFUA_8G05310)"/>
    <property type="match status" value="1"/>
</dbReference>
<reference evidence="2" key="4">
    <citation type="submission" date="2025-08" db="UniProtKB">
        <authorList>
            <consortium name="RefSeq"/>
        </authorList>
    </citation>
    <scope>IDENTIFICATION</scope>
    <source>
        <strain evidence="2">CBS432</strain>
    </source>
</reference>
<feature type="transmembrane region" description="Helical" evidence="1">
    <location>
        <begin position="25"/>
        <end position="43"/>
    </location>
</feature>
<keyword evidence="2" id="KW-0223">Dioxygenase</keyword>
<proteinExistence type="predicted"/>